<feature type="non-terminal residue" evidence="6">
    <location>
        <position position="267"/>
    </location>
</feature>
<reference evidence="6" key="1">
    <citation type="journal article" date="2014" name="Front. Microbiol.">
        <title>High frequency of phylogenetically diverse reductive dehalogenase-homologous genes in deep subseafloor sedimentary metagenomes.</title>
        <authorList>
            <person name="Kawai M."/>
            <person name="Futagami T."/>
            <person name="Toyoda A."/>
            <person name="Takaki Y."/>
            <person name="Nishi S."/>
            <person name="Hori S."/>
            <person name="Arai W."/>
            <person name="Tsubouchi T."/>
            <person name="Morono Y."/>
            <person name="Uchiyama I."/>
            <person name="Ito T."/>
            <person name="Fujiyama A."/>
            <person name="Inagaki F."/>
            <person name="Takami H."/>
        </authorList>
    </citation>
    <scope>NUCLEOTIDE SEQUENCE</scope>
    <source>
        <strain evidence="6">Expedition CK06-06</strain>
    </source>
</reference>
<dbReference type="InterPro" id="IPR017871">
    <property type="entry name" value="ABC_transporter-like_CS"/>
</dbReference>
<evidence type="ECO:0000256" key="3">
    <source>
        <dbReference type="ARBA" id="ARBA00022741"/>
    </source>
</evidence>
<keyword evidence="3" id="KW-0547">Nucleotide-binding</keyword>
<accession>X1P6L0</accession>
<dbReference type="SUPFAM" id="SSF52540">
    <property type="entry name" value="P-loop containing nucleoside triphosphate hydrolases"/>
    <property type="match status" value="1"/>
</dbReference>
<dbReference type="GO" id="GO:0043190">
    <property type="term" value="C:ATP-binding cassette (ABC) transporter complex"/>
    <property type="evidence" value="ECO:0007669"/>
    <property type="project" value="TreeGrafter"/>
</dbReference>
<dbReference type="InterPro" id="IPR003439">
    <property type="entry name" value="ABC_transporter-like_ATP-bd"/>
</dbReference>
<dbReference type="InterPro" id="IPR050095">
    <property type="entry name" value="ECF_ABC_transporter_ATP-bd"/>
</dbReference>
<dbReference type="Pfam" id="PF00005">
    <property type="entry name" value="ABC_tran"/>
    <property type="match status" value="1"/>
</dbReference>
<dbReference type="GO" id="GO:0005524">
    <property type="term" value="F:ATP binding"/>
    <property type="evidence" value="ECO:0007669"/>
    <property type="project" value="UniProtKB-KW"/>
</dbReference>
<dbReference type="EMBL" id="BARV01024875">
    <property type="protein sequence ID" value="GAI38101.1"/>
    <property type="molecule type" value="Genomic_DNA"/>
</dbReference>
<dbReference type="InterPro" id="IPR003593">
    <property type="entry name" value="AAA+_ATPase"/>
</dbReference>
<dbReference type="PROSITE" id="PS50893">
    <property type="entry name" value="ABC_TRANSPORTER_2"/>
    <property type="match status" value="1"/>
</dbReference>
<dbReference type="GO" id="GO:0016887">
    <property type="term" value="F:ATP hydrolysis activity"/>
    <property type="evidence" value="ECO:0007669"/>
    <property type="project" value="InterPro"/>
</dbReference>
<dbReference type="AlphaFoldDB" id="X1P6L0"/>
<dbReference type="PANTHER" id="PTHR43553">
    <property type="entry name" value="HEAVY METAL TRANSPORTER"/>
    <property type="match status" value="1"/>
</dbReference>
<evidence type="ECO:0000313" key="6">
    <source>
        <dbReference type="EMBL" id="GAI38101.1"/>
    </source>
</evidence>
<organism evidence="6">
    <name type="scientific">marine sediment metagenome</name>
    <dbReference type="NCBI Taxonomy" id="412755"/>
    <lineage>
        <taxon>unclassified sequences</taxon>
        <taxon>metagenomes</taxon>
        <taxon>ecological metagenomes</taxon>
    </lineage>
</organism>
<proteinExistence type="inferred from homology"/>
<name>X1P6L0_9ZZZZ</name>
<comment type="similarity">
    <text evidence="1">Belongs to the ABC transporter superfamily.</text>
</comment>
<keyword evidence="4" id="KW-0067">ATP-binding</keyword>
<evidence type="ECO:0000256" key="4">
    <source>
        <dbReference type="ARBA" id="ARBA00022840"/>
    </source>
</evidence>
<dbReference type="InterPro" id="IPR027417">
    <property type="entry name" value="P-loop_NTPase"/>
</dbReference>
<evidence type="ECO:0000256" key="2">
    <source>
        <dbReference type="ARBA" id="ARBA00022448"/>
    </source>
</evidence>
<protein>
    <recommendedName>
        <fullName evidence="5">ABC transporter domain-containing protein</fullName>
    </recommendedName>
</protein>
<dbReference type="Gene3D" id="3.40.50.300">
    <property type="entry name" value="P-loop containing nucleotide triphosphate hydrolases"/>
    <property type="match status" value="1"/>
</dbReference>
<dbReference type="PANTHER" id="PTHR43553:SF24">
    <property type="entry name" value="ENERGY-COUPLING FACTOR TRANSPORTER ATP-BINDING PROTEIN ECFA1"/>
    <property type="match status" value="1"/>
</dbReference>
<evidence type="ECO:0000256" key="1">
    <source>
        <dbReference type="ARBA" id="ARBA00005417"/>
    </source>
</evidence>
<dbReference type="GO" id="GO:0042626">
    <property type="term" value="F:ATPase-coupled transmembrane transporter activity"/>
    <property type="evidence" value="ECO:0007669"/>
    <property type="project" value="TreeGrafter"/>
</dbReference>
<dbReference type="InterPro" id="IPR015856">
    <property type="entry name" value="ABC_transpr_CbiO/EcfA_su"/>
</dbReference>
<feature type="domain" description="ABC transporter" evidence="5">
    <location>
        <begin position="14"/>
        <end position="252"/>
    </location>
</feature>
<sequence>QICIIIIKKLKIALEFKNVHYKYPGTEKWILKDINLKVPKNSFHIIAGPTGSGKTTLLMVARGFHKEWGGNFHGNIYILNQNIKDSDIGRLGSNVGIIFQNPSTQLHQLRVIDEIMSAPMYQGLPLQECKKRVETVVNQILDVGFYNRSPNELSYGEQQKVALAACLSMECEILLLDEPFSFLDPKSVREILDILLKFKKRGKTIILTTHNLEQVSSYADRIVLINNGELILDGSPEEVLYSNNLEEILTSPLSIKVAKLLLYKTSS</sequence>
<comment type="caution">
    <text evidence="6">The sequence shown here is derived from an EMBL/GenBank/DDBJ whole genome shotgun (WGS) entry which is preliminary data.</text>
</comment>
<keyword evidence="2" id="KW-0813">Transport</keyword>
<evidence type="ECO:0000259" key="5">
    <source>
        <dbReference type="PROSITE" id="PS50893"/>
    </source>
</evidence>
<dbReference type="PROSITE" id="PS00211">
    <property type="entry name" value="ABC_TRANSPORTER_1"/>
    <property type="match status" value="1"/>
</dbReference>
<dbReference type="SMART" id="SM00382">
    <property type="entry name" value="AAA"/>
    <property type="match status" value="1"/>
</dbReference>
<dbReference type="CDD" id="cd03225">
    <property type="entry name" value="ABC_cobalt_CbiO_domain1"/>
    <property type="match status" value="1"/>
</dbReference>
<feature type="non-terminal residue" evidence="6">
    <location>
        <position position="1"/>
    </location>
</feature>
<gene>
    <name evidence="6" type="ORF">S06H3_40510</name>
</gene>